<dbReference type="OrthoDB" id="446809at2759"/>
<feature type="compositionally biased region" description="Polar residues" evidence="1">
    <location>
        <begin position="18"/>
        <end position="31"/>
    </location>
</feature>
<keyword evidence="3" id="KW-1185">Reference proteome</keyword>
<dbReference type="AlphaFoldDB" id="G4TFK2"/>
<reference evidence="2 3" key="1">
    <citation type="journal article" date="2011" name="PLoS Pathog.">
        <title>Endophytic Life Strategies Decoded by Genome and Transcriptome Analyses of the Mutualistic Root Symbiont Piriformospora indica.</title>
        <authorList>
            <person name="Zuccaro A."/>
            <person name="Lahrmann U."/>
            <person name="Guldener U."/>
            <person name="Langen G."/>
            <person name="Pfiffi S."/>
            <person name="Biedenkopf D."/>
            <person name="Wong P."/>
            <person name="Samans B."/>
            <person name="Grimm C."/>
            <person name="Basiewicz M."/>
            <person name="Murat C."/>
            <person name="Martin F."/>
            <person name="Kogel K.H."/>
        </authorList>
    </citation>
    <scope>NUCLEOTIDE SEQUENCE [LARGE SCALE GENOMIC DNA]</scope>
    <source>
        <strain evidence="2 3">DSM 11827</strain>
    </source>
</reference>
<name>G4TFK2_SERID</name>
<dbReference type="HOGENOM" id="CLU_2292744_0_0_1"/>
<feature type="region of interest" description="Disordered" evidence="1">
    <location>
        <begin position="8"/>
        <end position="81"/>
    </location>
</feature>
<proteinExistence type="predicted"/>
<evidence type="ECO:0000313" key="3">
    <source>
        <dbReference type="Proteomes" id="UP000007148"/>
    </source>
</evidence>
<evidence type="ECO:0000256" key="1">
    <source>
        <dbReference type="SAM" id="MobiDB-lite"/>
    </source>
</evidence>
<sequence>MLITELAIQSSQEERTVTVPSLSTPTLSPVESNEADLRRVLEVPDTGEKSSGSSAASTDSPPSSIPSTPSLTSPKRSMASLSPSNSAWFLNLFHRHRGEAT</sequence>
<gene>
    <name evidence="2" type="ORF">PIIN_04057</name>
</gene>
<dbReference type="EMBL" id="CAFZ01000072">
    <property type="protein sequence ID" value="CCA70118.1"/>
    <property type="molecule type" value="Genomic_DNA"/>
</dbReference>
<dbReference type="InParanoid" id="G4TFK2"/>
<feature type="compositionally biased region" description="Basic and acidic residues" evidence="1">
    <location>
        <begin position="35"/>
        <end position="48"/>
    </location>
</feature>
<organism evidence="2 3">
    <name type="scientific">Serendipita indica (strain DSM 11827)</name>
    <name type="common">Root endophyte fungus</name>
    <name type="synonym">Piriformospora indica</name>
    <dbReference type="NCBI Taxonomy" id="1109443"/>
    <lineage>
        <taxon>Eukaryota</taxon>
        <taxon>Fungi</taxon>
        <taxon>Dikarya</taxon>
        <taxon>Basidiomycota</taxon>
        <taxon>Agaricomycotina</taxon>
        <taxon>Agaricomycetes</taxon>
        <taxon>Sebacinales</taxon>
        <taxon>Serendipitaceae</taxon>
        <taxon>Serendipita</taxon>
    </lineage>
</organism>
<dbReference type="Proteomes" id="UP000007148">
    <property type="component" value="Unassembled WGS sequence"/>
</dbReference>
<comment type="caution">
    <text evidence="2">The sequence shown here is derived from an EMBL/GenBank/DDBJ whole genome shotgun (WGS) entry which is preliminary data.</text>
</comment>
<protein>
    <submittedName>
        <fullName evidence="2">Uncharacterized protein</fullName>
    </submittedName>
</protein>
<accession>G4TFK2</accession>
<evidence type="ECO:0000313" key="2">
    <source>
        <dbReference type="EMBL" id="CCA70118.1"/>
    </source>
</evidence>
<feature type="compositionally biased region" description="Low complexity" evidence="1">
    <location>
        <begin position="50"/>
        <end position="74"/>
    </location>
</feature>